<protein>
    <recommendedName>
        <fullName evidence="3">Lipoprotein</fullName>
    </recommendedName>
</protein>
<sequence length="209" mass="24414">MMRVVYIIASVLLVISIGSCDKKKTVSTNINKKIEKENVYIGEDSLGNISYIYKSYSKMKNEPFILNNEIIYFYPNGEINYSKSVFVEIKNNNLYYHSPYNSKYKMGENRFVFFKGNDSLKKDFSNIKKLNLKGFNFNEKGIIENYQSIIPKMGLIEETIVLDTLIKSNKGDKKIIRTIETYVNINDILIKNITFPKRDKKLDIHKDKK</sequence>
<evidence type="ECO:0000313" key="1">
    <source>
        <dbReference type="EMBL" id="OWP74533.1"/>
    </source>
</evidence>
<proteinExistence type="predicted"/>
<evidence type="ECO:0000313" key="2">
    <source>
        <dbReference type="Proteomes" id="UP000198034"/>
    </source>
</evidence>
<gene>
    <name evidence="1" type="ORF">BWK62_14155</name>
</gene>
<dbReference type="Proteomes" id="UP000198034">
    <property type="component" value="Unassembled WGS sequence"/>
</dbReference>
<evidence type="ECO:0008006" key="3">
    <source>
        <dbReference type="Google" id="ProtNLM"/>
    </source>
</evidence>
<reference evidence="1 2" key="1">
    <citation type="journal article" date="2017" name="Infect. Genet. Evol.">
        <title>Comparative genome analysis of fish pathogen Flavobacterium columnare reveals extensive sequence diversity within the species.</title>
        <authorList>
            <person name="Kayansamruaj P."/>
            <person name="Dong H.T."/>
            <person name="Hirono I."/>
            <person name="Kondo H."/>
            <person name="Senapin S."/>
            <person name="Rodkhum C."/>
        </authorList>
    </citation>
    <scope>NUCLEOTIDE SEQUENCE [LARGE SCALE GENOMIC DNA]</scope>
    <source>
        <strain evidence="1 2">1214</strain>
    </source>
</reference>
<organism evidence="1 2">
    <name type="scientific">Flavobacterium columnare</name>
    <dbReference type="NCBI Taxonomy" id="996"/>
    <lineage>
        <taxon>Bacteria</taxon>
        <taxon>Pseudomonadati</taxon>
        <taxon>Bacteroidota</taxon>
        <taxon>Flavobacteriia</taxon>
        <taxon>Flavobacteriales</taxon>
        <taxon>Flavobacteriaceae</taxon>
        <taxon>Flavobacterium</taxon>
    </lineage>
</organism>
<comment type="caution">
    <text evidence="1">The sequence shown here is derived from an EMBL/GenBank/DDBJ whole genome shotgun (WGS) entry which is preliminary data.</text>
</comment>
<dbReference type="PROSITE" id="PS51257">
    <property type="entry name" value="PROKAR_LIPOPROTEIN"/>
    <property type="match status" value="1"/>
</dbReference>
<accession>A0A246G7M0</accession>
<name>A0A246G7M0_9FLAO</name>
<dbReference type="EMBL" id="MTCY01000067">
    <property type="protein sequence ID" value="OWP74533.1"/>
    <property type="molecule type" value="Genomic_DNA"/>
</dbReference>
<dbReference type="AlphaFoldDB" id="A0A246G7M0"/>